<evidence type="ECO:0000313" key="1">
    <source>
        <dbReference type="EMBL" id="MDK9865286.1"/>
    </source>
</evidence>
<sequence length="140" mass="15758">MSRELGVAKIIDNYTLVISGGKDHEIQVDDQIAILDLNGVEIKDPFSGELLGHYPLVKDKVKVIQVYEKFSICKTLYKQNSINSKVISNSLKLSQTGLISKNNIKTRKRLNIESSKVNDEDARYKSNKPIKIGDIVVVER</sequence>
<reference evidence="1" key="1">
    <citation type="journal article" date="2023" name="Int. J. Mol. Sci.">
        <title>Antibiotic Resistance/Susceptibility Profiles of Staphylococcus equorum Strains from Cheese, and Genome Analysis for Antibiotic Resistance Genes.</title>
        <authorList>
            <person name="Vazquez L."/>
            <person name="Srednik M.E."/>
            <person name="Rodriguez J."/>
            <person name="Florez A.B."/>
            <person name="Mayo B."/>
        </authorList>
    </citation>
    <scope>NUCLEOTIDE SEQUENCE</scope>
    <source>
        <strain evidence="1">5A3I</strain>
    </source>
</reference>
<dbReference type="EMBL" id="JARGCK010000002">
    <property type="protein sequence ID" value="MDK9865286.1"/>
    <property type="molecule type" value="Genomic_DNA"/>
</dbReference>
<accession>A0AAW7AGP1</accession>
<organism evidence="1 2">
    <name type="scientific">Staphylococcus equorum</name>
    <dbReference type="NCBI Taxonomy" id="246432"/>
    <lineage>
        <taxon>Bacteria</taxon>
        <taxon>Bacillati</taxon>
        <taxon>Bacillota</taxon>
        <taxon>Bacilli</taxon>
        <taxon>Bacillales</taxon>
        <taxon>Staphylococcaceae</taxon>
        <taxon>Staphylococcus</taxon>
    </lineage>
</organism>
<evidence type="ECO:0000313" key="2">
    <source>
        <dbReference type="Proteomes" id="UP001174037"/>
    </source>
</evidence>
<dbReference type="Proteomes" id="UP001174037">
    <property type="component" value="Unassembled WGS sequence"/>
</dbReference>
<gene>
    <name evidence="1" type="ORF">P1A27_04790</name>
</gene>
<reference evidence="1" key="2">
    <citation type="submission" date="2023-03" db="EMBL/GenBank/DDBJ databases">
        <authorList>
            <person name="Vazquez L."/>
            <person name="Rodriguez J."/>
            <person name="Mayo B."/>
            <person name="Florez A.B."/>
        </authorList>
    </citation>
    <scope>NUCLEOTIDE SEQUENCE</scope>
    <source>
        <strain evidence="1">5A3I</strain>
    </source>
</reference>
<name>A0AAW7AGP1_9STAP</name>
<dbReference type="RefSeq" id="WP_052034687.1">
    <property type="nucleotide sequence ID" value="NZ_JARGCK010000002.1"/>
</dbReference>
<comment type="caution">
    <text evidence="1">The sequence shown here is derived from an EMBL/GenBank/DDBJ whole genome shotgun (WGS) entry which is preliminary data.</text>
</comment>
<dbReference type="AlphaFoldDB" id="A0AAW7AGP1"/>
<protein>
    <submittedName>
        <fullName evidence="1">Uncharacterized protein</fullName>
    </submittedName>
</protein>
<proteinExistence type="predicted"/>